<dbReference type="InterPro" id="IPR036010">
    <property type="entry name" value="2Fe-2S_ferredoxin-like_sf"/>
</dbReference>
<dbReference type="RefSeq" id="WP_175545556.1">
    <property type="nucleotide sequence ID" value="NZ_FPKR01000003.1"/>
</dbReference>
<dbReference type="InterPro" id="IPR012675">
    <property type="entry name" value="Beta-grasp_dom_sf"/>
</dbReference>
<dbReference type="CDD" id="cd06216">
    <property type="entry name" value="FNR_iron_sulfur_binding_2"/>
    <property type="match status" value="1"/>
</dbReference>
<proteinExistence type="predicted"/>
<evidence type="ECO:0000259" key="1">
    <source>
        <dbReference type="PROSITE" id="PS51384"/>
    </source>
</evidence>
<dbReference type="SUPFAM" id="SSF52343">
    <property type="entry name" value="Ferredoxin reductase-like, C-terminal NADP-linked domain"/>
    <property type="match status" value="1"/>
</dbReference>
<gene>
    <name evidence="2" type="ORF">SAMN02745887_01066</name>
</gene>
<dbReference type="Gene3D" id="3.40.50.80">
    <property type="entry name" value="Nucleotide-binding domain of ferredoxin-NADP reductase (FNR) module"/>
    <property type="match status" value="1"/>
</dbReference>
<dbReference type="Pfam" id="PF00970">
    <property type="entry name" value="FAD_binding_6"/>
    <property type="match status" value="1"/>
</dbReference>
<dbReference type="GO" id="GO:0016491">
    <property type="term" value="F:oxidoreductase activity"/>
    <property type="evidence" value="ECO:0007669"/>
    <property type="project" value="InterPro"/>
</dbReference>
<protein>
    <submittedName>
        <fullName evidence="2">Ferredoxin-NADP reductase</fullName>
    </submittedName>
</protein>
<dbReference type="Pfam" id="PF00111">
    <property type="entry name" value="Fer2"/>
    <property type="match status" value="1"/>
</dbReference>
<name>A0A1K2HAZ4_9NEIS</name>
<organism evidence="2 3">
    <name type="scientific">Chitinimonas taiwanensis DSM 18899</name>
    <dbReference type="NCBI Taxonomy" id="1121279"/>
    <lineage>
        <taxon>Bacteria</taxon>
        <taxon>Pseudomonadati</taxon>
        <taxon>Pseudomonadota</taxon>
        <taxon>Betaproteobacteria</taxon>
        <taxon>Neisseriales</taxon>
        <taxon>Chitinibacteraceae</taxon>
        <taxon>Chitinimonas</taxon>
    </lineage>
</organism>
<dbReference type="SUPFAM" id="SSF54292">
    <property type="entry name" value="2Fe-2S ferredoxin-like"/>
    <property type="match status" value="1"/>
</dbReference>
<evidence type="ECO:0000313" key="2">
    <source>
        <dbReference type="EMBL" id="SFZ73976.1"/>
    </source>
</evidence>
<dbReference type="STRING" id="1121279.SAMN02745887_01066"/>
<dbReference type="AlphaFoldDB" id="A0A1K2HAZ4"/>
<feature type="domain" description="FAD-binding FR-type" evidence="1">
    <location>
        <begin position="46"/>
        <end position="148"/>
    </location>
</feature>
<dbReference type="PROSITE" id="PS51384">
    <property type="entry name" value="FAD_FR"/>
    <property type="match status" value="1"/>
</dbReference>
<dbReference type="InterPro" id="IPR017938">
    <property type="entry name" value="Riboflavin_synthase-like_b-brl"/>
</dbReference>
<dbReference type="SUPFAM" id="SSF63380">
    <property type="entry name" value="Riboflavin synthase domain-like"/>
    <property type="match status" value="1"/>
</dbReference>
<dbReference type="PANTHER" id="PTHR47354">
    <property type="entry name" value="NADH OXIDOREDUCTASE HCR"/>
    <property type="match status" value="1"/>
</dbReference>
<dbReference type="Gene3D" id="3.10.20.30">
    <property type="match status" value="1"/>
</dbReference>
<dbReference type="InterPro" id="IPR001433">
    <property type="entry name" value="OxRdtase_FAD/NAD-bd"/>
</dbReference>
<dbReference type="PRINTS" id="PR00409">
    <property type="entry name" value="PHDIOXRDTASE"/>
</dbReference>
<dbReference type="EMBL" id="FPKR01000003">
    <property type="protein sequence ID" value="SFZ73976.1"/>
    <property type="molecule type" value="Genomic_DNA"/>
</dbReference>
<dbReference type="GO" id="GO:0051536">
    <property type="term" value="F:iron-sulfur cluster binding"/>
    <property type="evidence" value="ECO:0007669"/>
    <property type="project" value="InterPro"/>
</dbReference>
<accession>A0A1K2HAZ4</accession>
<dbReference type="Gene3D" id="2.40.30.10">
    <property type="entry name" value="Translation factors"/>
    <property type="match status" value="1"/>
</dbReference>
<dbReference type="InterPro" id="IPR050415">
    <property type="entry name" value="MRET"/>
</dbReference>
<dbReference type="InterPro" id="IPR017927">
    <property type="entry name" value="FAD-bd_FR_type"/>
</dbReference>
<dbReference type="PANTHER" id="PTHR47354:SF3">
    <property type="entry name" value="OXIDOREDUCTASE-RELATED"/>
    <property type="match status" value="1"/>
</dbReference>
<dbReference type="CDD" id="cd00207">
    <property type="entry name" value="fer2"/>
    <property type="match status" value="1"/>
</dbReference>
<dbReference type="InterPro" id="IPR001041">
    <property type="entry name" value="2Fe-2S_ferredoxin-type"/>
</dbReference>
<dbReference type="InterPro" id="IPR008333">
    <property type="entry name" value="Cbr1-like_FAD-bd_dom"/>
</dbReference>
<dbReference type="InterPro" id="IPR039261">
    <property type="entry name" value="FNR_nucleotide-bd"/>
</dbReference>
<evidence type="ECO:0000313" key="3">
    <source>
        <dbReference type="Proteomes" id="UP000186513"/>
    </source>
</evidence>
<dbReference type="Proteomes" id="UP000186513">
    <property type="component" value="Unassembled WGS sequence"/>
</dbReference>
<sequence length="371" mass="39793">MALLPTSLVNFALPALTALQRSPLAGFLRESVFDYYAGWFHPQLTLKRVFARVLAKQAQGRDTVAITLAPSAHWLGALAGQHLPLTVEINGVRHTRYYSPCAATRRKGLLEIAVKRSEGGLVSNWLHDQLKVGDYLELGQADGDFGLKSVGQHQLFLAAGSGITPILAMLRSLQQQGGGAEVTLFYYGRDARDMAYLPELEAMFSRMPRWRLQLALTGQTGRDGALQGRLCPAHLSSLGELSQTEAIACGSFGFIQTVRDTLTALGGVASLQVEAFTPPVFTQSDSQPVTLRYARAQQSKAGTGAPTLLAQAEAHGLKPASGCRMGICNTCTCKKISGVVRDLQTGQLSASPNESIRLCITAPVGDVTLDL</sequence>
<keyword evidence="3" id="KW-1185">Reference proteome</keyword>
<dbReference type="Pfam" id="PF00175">
    <property type="entry name" value="NAD_binding_1"/>
    <property type="match status" value="1"/>
</dbReference>
<reference evidence="2 3" key="1">
    <citation type="submission" date="2016-11" db="EMBL/GenBank/DDBJ databases">
        <authorList>
            <person name="Jaros S."/>
            <person name="Januszkiewicz K."/>
            <person name="Wedrychowicz H."/>
        </authorList>
    </citation>
    <scope>NUCLEOTIDE SEQUENCE [LARGE SCALE GENOMIC DNA]</scope>
    <source>
        <strain evidence="2 3">DSM 18899</strain>
    </source>
</reference>